<dbReference type="Proteomes" id="UP000216411">
    <property type="component" value="Unassembled WGS sequence"/>
</dbReference>
<proteinExistence type="predicted"/>
<comment type="caution">
    <text evidence="1">The sequence shown here is derived from an EMBL/GenBank/DDBJ whole genome shotgun (WGS) entry which is preliminary data.</text>
</comment>
<protein>
    <submittedName>
        <fullName evidence="1">DNA-binding protein</fullName>
    </submittedName>
</protein>
<dbReference type="EMBL" id="NOKA02000028">
    <property type="protein sequence ID" value="RDY30783.1"/>
    <property type="molecule type" value="Genomic_DNA"/>
</dbReference>
<sequence length="62" mass="7204">MEASMFMDVNEVVEILGVKKPTAYKIIRQLNDELNGKDFVTIAGRVSRQYFMERFYGLQKAN</sequence>
<dbReference type="OrthoDB" id="3174733at2"/>
<name>A0A371JDG1_9FIRM</name>
<dbReference type="AlphaFoldDB" id="A0A371JDG1"/>
<evidence type="ECO:0000313" key="2">
    <source>
        <dbReference type="Proteomes" id="UP000216411"/>
    </source>
</evidence>
<dbReference type="RefSeq" id="WP_094378065.1">
    <property type="nucleotide sequence ID" value="NZ_NOKA02000028.1"/>
</dbReference>
<dbReference type="GO" id="GO:0003677">
    <property type="term" value="F:DNA binding"/>
    <property type="evidence" value="ECO:0007669"/>
    <property type="project" value="UniProtKB-KW"/>
</dbReference>
<gene>
    <name evidence="1" type="ORF">CG710_012845</name>
</gene>
<evidence type="ECO:0000313" key="1">
    <source>
        <dbReference type="EMBL" id="RDY30783.1"/>
    </source>
</evidence>
<keyword evidence="1" id="KW-0238">DNA-binding</keyword>
<accession>A0A371JDG1</accession>
<organism evidence="1 2">
    <name type="scientific">Lachnotalea glycerini</name>
    <dbReference type="NCBI Taxonomy" id="1763509"/>
    <lineage>
        <taxon>Bacteria</taxon>
        <taxon>Bacillati</taxon>
        <taxon>Bacillota</taxon>
        <taxon>Clostridia</taxon>
        <taxon>Lachnospirales</taxon>
        <taxon>Lachnospiraceae</taxon>
        <taxon>Lachnotalea</taxon>
    </lineage>
</organism>
<reference evidence="1 2" key="1">
    <citation type="journal article" date="2017" name="Genome Announc.">
        <title>Draft Genome Sequence of a Sporulating and Motile Strain of Lachnotalea glycerini Isolated from Water in Quebec City, Canada.</title>
        <authorList>
            <person name="Maheux A.F."/>
            <person name="Boudreau D.K."/>
            <person name="Berube E."/>
            <person name="Boissinot M."/>
            <person name="Raymond F."/>
            <person name="Brodeur S."/>
            <person name="Corbeil J."/>
            <person name="Isabel S."/>
            <person name="Omar R.F."/>
            <person name="Bergeron M.G."/>
        </authorList>
    </citation>
    <scope>NUCLEOTIDE SEQUENCE [LARGE SCALE GENOMIC DNA]</scope>
    <source>
        <strain evidence="1 2">CCRI-19302</strain>
    </source>
</reference>
<keyword evidence="2" id="KW-1185">Reference proteome</keyword>